<feature type="domain" description="Methionyl/Valyl/Leucyl/Isoleucyl-tRNA synthetase anticodon-binding" evidence="13">
    <location>
        <begin position="600"/>
        <end position="738"/>
    </location>
</feature>
<dbReference type="PROSITE" id="PS00178">
    <property type="entry name" value="AA_TRNA_LIGASE_I"/>
    <property type="match status" value="1"/>
</dbReference>
<dbReference type="PATRIC" id="fig|1110509.7.peg.34"/>
<evidence type="ECO:0000256" key="1">
    <source>
        <dbReference type="ARBA" id="ARBA00004496"/>
    </source>
</evidence>
<dbReference type="EC" id="6.1.1.9" evidence="11"/>
<dbReference type="Proteomes" id="UP000005877">
    <property type="component" value="Chromosome"/>
</dbReference>
<dbReference type="InterPro" id="IPR009080">
    <property type="entry name" value="tRNAsynth_Ia_anticodon-bd"/>
</dbReference>
<evidence type="ECO:0000256" key="2">
    <source>
        <dbReference type="ARBA" id="ARBA00022490"/>
    </source>
</evidence>
<accession>G7WJY5</accession>
<evidence type="ECO:0000313" key="15">
    <source>
        <dbReference type="Proteomes" id="UP000005877"/>
    </source>
</evidence>
<keyword evidence="7 11" id="KW-0030">Aminoacyl-tRNA synthetase</keyword>
<comment type="catalytic activity">
    <reaction evidence="8 11">
        <text>tRNA(Val) + L-valine + ATP = L-valyl-tRNA(Val) + AMP + diphosphate</text>
        <dbReference type="Rhea" id="RHEA:10704"/>
        <dbReference type="Rhea" id="RHEA-COMP:9672"/>
        <dbReference type="Rhea" id="RHEA-COMP:9708"/>
        <dbReference type="ChEBI" id="CHEBI:30616"/>
        <dbReference type="ChEBI" id="CHEBI:33019"/>
        <dbReference type="ChEBI" id="CHEBI:57762"/>
        <dbReference type="ChEBI" id="CHEBI:78442"/>
        <dbReference type="ChEBI" id="CHEBI:78537"/>
        <dbReference type="ChEBI" id="CHEBI:456215"/>
        <dbReference type="EC" id="6.1.1.9"/>
    </reaction>
</comment>
<evidence type="ECO:0000256" key="7">
    <source>
        <dbReference type="ARBA" id="ARBA00023146"/>
    </source>
</evidence>
<dbReference type="SUPFAM" id="SSF47323">
    <property type="entry name" value="Anticodon-binding domain of a subclass of class I aminoacyl-tRNA synthetases"/>
    <property type="match status" value="1"/>
</dbReference>
<dbReference type="InterPro" id="IPR033705">
    <property type="entry name" value="Anticodon_Ia_Val"/>
</dbReference>
<protein>
    <recommendedName>
        <fullName evidence="11">Valine--tRNA ligase</fullName>
        <ecNumber evidence="11">6.1.1.9</ecNumber>
    </recommendedName>
    <alternativeName>
        <fullName evidence="11">Valyl-tRNA synthetase</fullName>
        <shortName evidence="11">ValRS</shortName>
    </alternativeName>
</protein>
<dbReference type="CDD" id="cd00817">
    <property type="entry name" value="ValRS_core"/>
    <property type="match status" value="1"/>
</dbReference>
<dbReference type="InterPro" id="IPR022874">
    <property type="entry name" value="Valine-tRNA_ligase_type_2"/>
</dbReference>
<dbReference type="InterPro" id="IPR001412">
    <property type="entry name" value="aa-tRNA-synth_I_CS"/>
</dbReference>
<dbReference type="Gene3D" id="1.10.730.10">
    <property type="entry name" value="Isoleucyl-tRNA Synthetase, Domain 1"/>
    <property type="match status" value="1"/>
</dbReference>
<feature type="short sequence motif" description="'KMSKS' region" evidence="11">
    <location>
        <begin position="523"/>
        <end position="527"/>
    </location>
</feature>
<dbReference type="CDD" id="cd07962">
    <property type="entry name" value="Anticodon_Ia_Val"/>
    <property type="match status" value="1"/>
</dbReference>
<feature type="binding site" evidence="11">
    <location>
        <position position="526"/>
    </location>
    <ligand>
        <name>ATP</name>
        <dbReference type="ChEBI" id="CHEBI:30616"/>
    </ligand>
</feature>
<dbReference type="GO" id="GO:0005524">
    <property type="term" value="F:ATP binding"/>
    <property type="evidence" value="ECO:0007669"/>
    <property type="project" value="UniProtKB-UniRule"/>
</dbReference>
<dbReference type="FunFam" id="3.40.50.620:FF:000192">
    <property type="entry name" value="Valine--tRNA ligase"/>
    <property type="match status" value="1"/>
</dbReference>
<name>G7WJY5_METH6</name>
<dbReference type="GO" id="GO:0004832">
    <property type="term" value="F:valine-tRNA ligase activity"/>
    <property type="evidence" value="ECO:0007669"/>
    <property type="project" value="UniProtKB-UniRule"/>
</dbReference>
<dbReference type="InterPro" id="IPR009008">
    <property type="entry name" value="Val/Leu/Ile-tRNA-synth_edit"/>
</dbReference>
<evidence type="ECO:0000256" key="3">
    <source>
        <dbReference type="ARBA" id="ARBA00022598"/>
    </source>
</evidence>
<dbReference type="KEGG" id="mhi:Mhar_0033"/>
<dbReference type="InterPro" id="IPR002303">
    <property type="entry name" value="Valyl-tRNA_ligase"/>
</dbReference>
<reference evidence="14 15" key="1">
    <citation type="journal article" date="2012" name="PLoS ONE">
        <title>The genome characteristics and predicted function of methyl-group oxidation pathway in the obligate aceticlastic methanogens, Methanosaeta spp.</title>
        <authorList>
            <person name="Zhu J."/>
            <person name="Zheng H."/>
            <person name="Ai G."/>
            <person name="Zhang G."/>
            <person name="Liu D."/>
            <person name="Liu X."/>
            <person name="Dong X."/>
        </authorList>
    </citation>
    <scope>NUCLEOTIDE SEQUENCE [LARGE SCALE GENOMIC DNA]</scope>
    <source>
        <strain evidence="14 15">6Ac</strain>
    </source>
</reference>
<gene>
    <name evidence="11" type="primary">valS</name>
    <name evidence="14" type="ordered locus">Mhar_0033</name>
</gene>
<keyword evidence="15" id="KW-1185">Reference proteome</keyword>
<dbReference type="NCBIfam" id="NF009687">
    <property type="entry name" value="PRK13208.1"/>
    <property type="match status" value="1"/>
</dbReference>
<dbReference type="GO" id="GO:0005829">
    <property type="term" value="C:cytosol"/>
    <property type="evidence" value="ECO:0007669"/>
    <property type="project" value="TreeGrafter"/>
</dbReference>
<evidence type="ECO:0000256" key="8">
    <source>
        <dbReference type="ARBA" id="ARBA00047552"/>
    </source>
</evidence>
<dbReference type="InterPro" id="IPR013155">
    <property type="entry name" value="M/V/L/I-tRNA-synth_anticd-bd"/>
</dbReference>
<dbReference type="SUPFAM" id="SSF50677">
    <property type="entry name" value="ValRS/IleRS/LeuRS editing domain"/>
    <property type="match status" value="1"/>
</dbReference>
<evidence type="ECO:0000256" key="4">
    <source>
        <dbReference type="ARBA" id="ARBA00022741"/>
    </source>
</evidence>
<evidence type="ECO:0000256" key="10">
    <source>
        <dbReference type="ARBA" id="ARBA00061452"/>
    </source>
</evidence>
<dbReference type="STRING" id="1110509.Mhar_0033"/>
<dbReference type="Pfam" id="PF00133">
    <property type="entry name" value="tRNA-synt_1"/>
    <property type="match status" value="1"/>
</dbReference>
<dbReference type="Pfam" id="PF08264">
    <property type="entry name" value="Anticodon_1"/>
    <property type="match status" value="1"/>
</dbReference>
<organism evidence="14 15">
    <name type="scientific">Methanothrix harundinacea (strain 6Ac)</name>
    <name type="common">Methanosaeta harundinacea</name>
    <dbReference type="NCBI Taxonomy" id="1110509"/>
    <lineage>
        <taxon>Archaea</taxon>
        <taxon>Methanobacteriati</taxon>
        <taxon>Methanobacteriota</taxon>
        <taxon>Stenosarchaea group</taxon>
        <taxon>Methanomicrobia</taxon>
        <taxon>Methanotrichales</taxon>
        <taxon>Methanotrichaceae</taxon>
        <taxon>Methanothrix</taxon>
    </lineage>
</organism>
<evidence type="ECO:0000256" key="11">
    <source>
        <dbReference type="HAMAP-Rule" id="MF_02005"/>
    </source>
</evidence>
<keyword evidence="6 11" id="KW-0648">Protein biosynthesis</keyword>
<comment type="function">
    <text evidence="9 11">Catalyzes the attachment of valine to tRNA(Val). As ValRS can inadvertently accommodate and process structurally similar amino acids such as threonine, to avoid such errors, it has a 'posttransfer' editing activity that hydrolyzes mischarged Thr-tRNA(Val) in a tRNA-dependent manner.</text>
</comment>
<dbReference type="AlphaFoldDB" id="G7WJY5"/>
<dbReference type="PRINTS" id="PR00986">
    <property type="entry name" value="TRNASYNTHVAL"/>
</dbReference>
<dbReference type="PANTHER" id="PTHR11946:SF93">
    <property type="entry name" value="VALINE--TRNA LIGASE, CHLOROPLASTIC_MITOCHONDRIAL 2"/>
    <property type="match status" value="1"/>
</dbReference>
<sequence>MSEISKEYDFKQIEERWVGAWDESIYYFDWNSGAPQYIIDTPPPYPTGNFHIGNALNWCYIDFVARYKRMRGYNVMFPQGWDCHGLPTEVKVEEIHGITKNEVPREEFRRLCEELTAKNIAKMRVTMKRLGFSNDWSNEYVTMTPEYYSKTQRSFVQMFEKGMIYREDHPVNWCPRCGTAIAFAEVEYDSRTTTLNYLRFGSPLGDLEIATSRPELLAACVAVAVHPEDEKKRKYIGTEVSVPVFDYNVPVIADEVVDPAFGTGVVMICTFGDKQDVRWWVEHALPLRQAIDRTGRMTEIAGRFSGMKISECKDAIIEEMRSEGTIYKEEPLDQNVGLCWRCKTPIEILSERQWFVRINPEEIIETSGEIKWVPDHMEIRLLNWTGTMDWDWCISRQRIFATPIPVWYCRGCGEPLVAEEEWLPLDPNLTGPPVPCPKCGSEEFDPETDVLDTWMDSSISVLNVTGWLSDHKPRYPAQLRPQGHDIIRTWAFYTILRARALVGTRPWDSILVNGMVLGEDGHKMSKSLNNFIAPEEVVAKYGADAFRQWAAVGGSPGSDVMFRWKDVVSGGRFLQKLWSMYRFAAPHAKRSEGTAPNQVDRWLLFELSQMIEAVTGSMDRFAFDEAFRAIRSFAWEEFADNYIELVKARLYGPDGPEKRAAQATIYEALEALTSLLAPFTPFIAEEIRMSLAGESVHTASWPEPPKVLPQPEGSLIKDVAAAVRRYKSDRGMALNAPLAGIEVYSELDLETADLAGSTSSTVAVKRGRPEIETRAVEVKPQMKAIGPVFKEKSGEIIRRLREMDPEEVARMAEAGKVLVDLGGEVAELAPGAVEIASETLSAGRAVDMIGLPEATVLIRTGT</sequence>
<dbReference type="PANTHER" id="PTHR11946">
    <property type="entry name" value="VALYL-TRNA SYNTHETASES"/>
    <property type="match status" value="1"/>
</dbReference>
<comment type="subcellular location">
    <subcellularLocation>
        <location evidence="1 11">Cytoplasm</location>
    </subcellularLocation>
</comment>
<comment type="domain">
    <text evidence="11">ValRS has two distinct active sites: one for aminoacylation and one for editing. The misactivated threonine is translocated from the active site to the editing site.</text>
</comment>
<dbReference type="HAMAP" id="MF_02005">
    <property type="entry name" value="Val_tRNA_synth_type2"/>
    <property type="match status" value="1"/>
</dbReference>
<evidence type="ECO:0000256" key="9">
    <source>
        <dbReference type="ARBA" id="ARBA00055630"/>
    </source>
</evidence>
<dbReference type="HOGENOM" id="CLU_001493_0_2_2"/>
<dbReference type="Gene3D" id="3.40.50.620">
    <property type="entry name" value="HUPs"/>
    <property type="match status" value="2"/>
</dbReference>
<dbReference type="InterPro" id="IPR002300">
    <property type="entry name" value="aa-tRNA-synth_Ia"/>
</dbReference>
<feature type="domain" description="Aminoacyl-tRNA synthetase class Ia" evidence="12">
    <location>
        <begin position="18"/>
        <end position="560"/>
    </location>
</feature>
<dbReference type="SUPFAM" id="SSF52374">
    <property type="entry name" value="Nucleotidylyl transferase"/>
    <property type="match status" value="1"/>
</dbReference>
<evidence type="ECO:0000256" key="5">
    <source>
        <dbReference type="ARBA" id="ARBA00022840"/>
    </source>
</evidence>
<dbReference type="GO" id="GO:0006438">
    <property type="term" value="P:valyl-tRNA aminoacylation"/>
    <property type="evidence" value="ECO:0007669"/>
    <property type="project" value="UniProtKB-UniRule"/>
</dbReference>
<feature type="short sequence motif" description="'HIGH' region" evidence="11">
    <location>
        <begin position="44"/>
        <end position="54"/>
    </location>
</feature>
<evidence type="ECO:0000259" key="12">
    <source>
        <dbReference type="Pfam" id="PF00133"/>
    </source>
</evidence>
<proteinExistence type="inferred from homology"/>
<keyword evidence="3 11" id="KW-0436">Ligase</keyword>
<evidence type="ECO:0000259" key="13">
    <source>
        <dbReference type="Pfam" id="PF08264"/>
    </source>
</evidence>
<dbReference type="GO" id="GO:0002161">
    <property type="term" value="F:aminoacyl-tRNA deacylase activity"/>
    <property type="evidence" value="ECO:0007669"/>
    <property type="project" value="InterPro"/>
</dbReference>
<dbReference type="FunFam" id="3.40.50.620:FF:000324">
    <property type="entry name" value="Valine--tRNA ligase"/>
    <property type="match status" value="1"/>
</dbReference>
<dbReference type="NCBIfam" id="TIGR00422">
    <property type="entry name" value="valS"/>
    <property type="match status" value="1"/>
</dbReference>
<keyword evidence="5 11" id="KW-0067">ATP-binding</keyword>
<dbReference type="InterPro" id="IPR014729">
    <property type="entry name" value="Rossmann-like_a/b/a_fold"/>
</dbReference>
<comment type="similarity">
    <text evidence="10 11">Belongs to the class-I aminoacyl-tRNA synthetase family. ValS type 2 subfamily.</text>
</comment>
<dbReference type="EMBL" id="CP003117">
    <property type="protein sequence ID" value="AET63426.1"/>
    <property type="molecule type" value="Genomic_DNA"/>
</dbReference>
<evidence type="ECO:0000313" key="14">
    <source>
        <dbReference type="EMBL" id="AET63426.1"/>
    </source>
</evidence>
<evidence type="ECO:0000256" key="6">
    <source>
        <dbReference type="ARBA" id="ARBA00022917"/>
    </source>
</evidence>
<keyword evidence="4 11" id="KW-0547">Nucleotide-binding</keyword>
<keyword evidence="2 11" id="KW-0963">Cytoplasm</keyword>